<evidence type="ECO:0000313" key="2">
    <source>
        <dbReference type="Proteomes" id="UP001175211"/>
    </source>
</evidence>
<protein>
    <submittedName>
        <fullName evidence="1">Uncharacterized protein</fullName>
    </submittedName>
</protein>
<dbReference type="RefSeq" id="XP_060321695.1">
    <property type="nucleotide sequence ID" value="XM_060470646.1"/>
</dbReference>
<dbReference type="Proteomes" id="UP001175211">
    <property type="component" value="Unassembled WGS sequence"/>
</dbReference>
<organism evidence="1 2">
    <name type="scientific">Armillaria tabescens</name>
    <name type="common">Ringless honey mushroom</name>
    <name type="synonym">Agaricus tabescens</name>
    <dbReference type="NCBI Taxonomy" id="1929756"/>
    <lineage>
        <taxon>Eukaryota</taxon>
        <taxon>Fungi</taxon>
        <taxon>Dikarya</taxon>
        <taxon>Basidiomycota</taxon>
        <taxon>Agaricomycotina</taxon>
        <taxon>Agaricomycetes</taxon>
        <taxon>Agaricomycetidae</taxon>
        <taxon>Agaricales</taxon>
        <taxon>Marasmiineae</taxon>
        <taxon>Physalacriaceae</taxon>
        <taxon>Desarmillaria</taxon>
    </lineage>
</organism>
<evidence type="ECO:0000313" key="1">
    <source>
        <dbReference type="EMBL" id="KAK0434267.1"/>
    </source>
</evidence>
<accession>A0AA39MHA3</accession>
<name>A0AA39MHA3_ARMTA</name>
<keyword evidence="2" id="KW-1185">Reference proteome</keyword>
<sequence length="223" mass="24927">MVSHAASTEGYLEINNLHRRTGNSTRYLQTLAGLTMSNDEKGIYLGGCSETLMRMLELDWSPEGIAPGVTCRAIKQYTEEGSGRYDVACSANRLAVQGRRHKDVTEEIRRVWRHLNQGDRSSMESIERVEREGVASMQTISVKDWKVTVADRIGNIKVGNLALATFLVKRYAILGVLKIGPWMLNNATALFLPPRQELYVCDPNLSLDSCHFKSYCIRTLGGS</sequence>
<dbReference type="EMBL" id="JAUEPS010000192">
    <property type="protein sequence ID" value="KAK0434267.1"/>
    <property type="molecule type" value="Genomic_DNA"/>
</dbReference>
<dbReference type="AlphaFoldDB" id="A0AA39MHA3"/>
<gene>
    <name evidence="1" type="ORF">EV420DRAFT_1488711</name>
</gene>
<proteinExistence type="predicted"/>
<reference evidence="1" key="1">
    <citation type="submission" date="2023-06" db="EMBL/GenBank/DDBJ databases">
        <authorList>
            <consortium name="Lawrence Berkeley National Laboratory"/>
            <person name="Ahrendt S."/>
            <person name="Sahu N."/>
            <person name="Indic B."/>
            <person name="Wong-Bajracharya J."/>
            <person name="Merenyi Z."/>
            <person name="Ke H.-M."/>
            <person name="Monk M."/>
            <person name="Kocsube S."/>
            <person name="Drula E."/>
            <person name="Lipzen A."/>
            <person name="Balint B."/>
            <person name="Henrissat B."/>
            <person name="Andreopoulos B."/>
            <person name="Martin F.M."/>
            <person name="Harder C.B."/>
            <person name="Rigling D."/>
            <person name="Ford K.L."/>
            <person name="Foster G.D."/>
            <person name="Pangilinan J."/>
            <person name="Papanicolaou A."/>
            <person name="Barry K."/>
            <person name="LaButti K."/>
            <person name="Viragh M."/>
            <person name="Koriabine M."/>
            <person name="Yan M."/>
            <person name="Riley R."/>
            <person name="Champramary S."/>
            <person name="Plett K.L."/>
            <person name="Tsai I.J."/>
            <person name="Slot J."/>
            <person name="Sipos G."/>
            <person name="Plett J."/>
            <person name="Nagy L.G."/>
            <person name="Grigoriev I.V."/>
        </authorList>
    </citation>
    <scope>NUCLEOTIDE SEQUENCE</scope>
    <source>
        <strain evidence="1">CCBAS 213</strain>
    </source>
</reference>
<comment type="caution">
    <text evidence="1">The sequence shown here is derived from an EMBL/GenBank/DDBJ whole genome shotgun (WGS) entry which is preliminary data.</text>
</comment>
<dbReference type="GeneID" id="85354194"/>